<dbReference type="Proteomes" id="UP000054018">
    <property type="component" value="Unassembled WGS sequence"/>
</dbReference>
<evidence type="ECO:0000313" key="2">
    <source>
        <dbReference type="Proteomes" id="UP000054018"/>
    </source>
</evidence>
<dbReference type="AlphaFoldDB" id="A0A0C9ZNL0"/>
<reference evidence="1 2" key="1">
    <citation type="submission" date="2014-04" db="EMBL/GenBank/DDBJ databases">
        <authorList>
            <consortium name="DOE Joint Genome Institute"/>
            <person name="Kuo A."/>
            <person name="Kohler A."/>
            <person name="Costa M.D."/>
            <person name="Nagy L.G."/>
            <person name="Floudas D."/>
            <person name="Copeland A."/>
            <person name="Barry K.W."/>
            <person name="Cichocki N."/>
            <person name="Veneault-Fourrey C."/>
            <person name="LaButti K."/>
            <person name="Lindquist E.A."/>
            <person name="Lipzen A."/>
            <person name="Lundell T."/>
            <person name="Morin E."/>
            <person name="Murat C."/>
            <person name="Sun H."/>
            <person name="Tunlid A."/>
            <person name="Henrissat B."/>
            <person name="Grigoriev I.V."/>
            <person name="Hibbett D.S."/>
            <person name="Martin F."/>
            <person name="Nordberg H.P."/>
            <person name="Cantor M.N."/>
            <person name="Hua S.X."/>
        </authorList>
    </citation>
    <scope>NUCLEOTIDE SEQUENCE [LARGE SCALE GENOMIC DNA]</scope>
    <source>
        <strain evidence="1 2">441</strain>
    </source>
</reference>
<name>A0A0C9ZNL0_9AGAM</name>
<dbReference type="OrthoDB" id="10486717at2759"/>
<keyword evidence="2" id="KW-1185">Reference proteome</keyword>
<dbReference type="EMBL" id="KN833696">
    <property type="protein sequence ID" value="KIK27519.1"/>
    <property type="molecule type" value="Genomic_DNA"/>
</dbReference>
<evidence type="ECO:0000313" key="1">
    <source>
        <dbReference type="EMBL" id="KIK27519.1"/>
    </source>
</evidence>
<protein>
    <submittedName>
        <fullName evidence="1">Uncharacterized protein</fullName>
    </submittedName>
</protein>
<organism evidence="1 2">
    <name type="scientific">Pisolithus microcarpus 441</name>
    <dbReference type="NCBI Taxonomy" id="765257"/>
    <lineage>
        <taxon>Eukaryota</taxon>
        <taxon>Fungi</taxon>
        <taxon>Dikarya</taxon>
        <taxon>Basidiomycota</taxon>
        <taxon>Agaricomycotina</taxon>
        <taxon>Agaricomycetes</taxon>
        <taxon>Agaricomycetidae</taxon>
        <taxon>Boletales</taxon>
        <taxon>Sclerodermatineae</taxon>
        <taxon>Pisolithaceae</taxon>
        <taxon>Pisolithus</taxon>
    </lineage>
</organism>
<proteinExistence type="predicted"/>
<accession>A0A0C9ZNL0</accession>
<gene>
    <name evidence="1" type="ORF">PISMIDRAFT_188137</name>
</gene>
<reference evidence="2" key="2">
    <citation type="submission" date="2015-01" db="EMBL/GenBank/DDBJ databases">
        <title>Evolutionary Origins and Diversification of the Mycorrhizal Mutualists.</title>
        <authorList>
            <consortium name="DOE Joint Genome Institute"/>
            <consortium name="Mycorrhizal Genomics Consortium"/>
            <person name="Kohler A."/>
            <person name="Kuo A."/>
            <person name="Nagy L.G."/>
            <person name="Floudas D."/>
            <person name="Copeland A."/>
            <person name="Barry K.W."/>
            <person name="Cichocki N."/>
            <person name="Veneault-Fourrey C."/>
            <person name="LaButti K."/>
            <person name="Lindquist E.A."/>
            <person name="Lipzen A."/>
            <person name="Lundell T."/>
            <person name="Morin E."/>
            <person name="Murat C."/>
            <person name="Riley R."/>
            <person name="Ohm R."/>
            <person name="Sun H."/>
            <person name="Tunlid A."/>
            <person name="Henrissat B."/>
            <person name="Grigoriev I.V."/>
            <person name="Hibbett D.S."/>
            <person name="Martin F."/>
        </authorList>
    </citation>
    <scope>NUCLEOTIDE SEQUENCE [LARGE SCALE GENOMIC DNA]</scope>
    <source>
        <strain evidence="2">441</strain>
    </source>
</reference>
<dbReference type="HOGENOM" id="CLU_2197974_0_0_1"/>
<sequence length="108" mass="11439">MGSTCEISELVVIAVHEAGSVPLCVTAGGTTQPQLLDEELQRGTAKWASGTRGPTTRQHIATRKVSDNTFPPTQPVSLRLFTAKTLVTMEISPGKSATPSGPVHTHVY</sequence>